<keyword evidence="2" id="KW-1133">Transmembrane helix</keyword>
<evidence type="ECO:0008006" key="6">
    <source>
        <dbReference type="Google" id="ProtNLM"/>
    </source>
</evidence>
<organism evidence="4 5">
    <name type="scientific">Myroides odoratus</name>
    <name type="common">Flavobacterium odoratum</name>
    <dbReference type="NCBI Taxonomy" id="256"/>
    <lineage>
        <taxon>Bacteria</taxon>
        <taxon>Pseudomonadati</taxon>
        <taxon>Bacteroidota</taxon>
        <taxon>Flavobacteriia</taxon>
        <taxon>Flavobacteriales</taxon>
        <taxon>Flavobacteriaceae</taxon>
        <taxon>Myroides</taxon>
    </lineage>
</organism>
<dbReference type="Proteomes" id="UP000255024">
    <property type="component" value="Unassembled WGS sequence"/>
</dbReference>
<feature type="coiled-coil region" evidence="1">
    <location>
        <begin position="78"/>
        <end position="105"/>
    </location>
</feature>
<dbReference type="AlphaFoldDB" id="A0A378RJ49"/>
<evidence type="ECO:0000256" key="1">
    <source>
        <dbReference type="SAM" id="Coils"/>
    </source>
</evidence>
<name>A0A378RJ49_MYROD</name>
<evidence type="ECO:0000313" key="5">
    <source>
        <dbReference type="Proteomes" id="UP000255024"/>
    </source>
</evidence>
<keyword evidence="2" id="KW-0472">Membrane</keyword>
<keyword evidence="5" id="KW-1185">Reference proteome</keyword>
<sequence>MKRIKRILLIANLALTSTVFAQGNVKTITNQFSTLFNTSSNYQNFKIVDKQSLLDLQHNVEDSLRQYKTTVTANQALIDQYKQDLETATQKLTTAEQELKTSLAKEEHFEFLGIAANKNTIQTIILALFAFMFVLVALFYYRFKRCHVETKDALLRLKETDEELEEFRKSSLEREQKIRRQLQDEINKNKVD</sequence>
<dbReference type="RefSeq" id="WP_115090026.1">
    <property type="nucleotide sequence ID" value="NZ_CP068107.1"/>
</dbReference>
<gene>
    <name evidence="4" type="ORF">NCTC11179_00522</name>
</gene>
<feature type="transmembrane region" description="Helical" evidence="2">
    <location>
        <begin position="121"/>
        <end position="141"/>
    </location>
</feature>
<proteinExistence type="predicted"/>
<feature type="signal peptide" evidence="3">
    <location>
        <begin position="1"/>
        <end position="21"/>
    </location>
</feature>
<protein>
    <recommendedName>
        <fullName evidence="6">tRNA (Guanine-N1)-methyltransferase</fullName>
    </recommendedName>
</protein>
<evidence type="ECO:0000256" key="2">
    <source>
        <dbReference type="SAM" id="Phobius"/>
    </source>
</evidence>
<dbReference type="EMBL" id="UGQL01000001">
    <property type="protein sequence ID" value="STZ26995.1"/>
    <property type="molecule type" value="Genomic_DNA"/>
</dbReference>
<keyword evidence="1" id="KW-0175">Coiled coil</keyword>
<reference evidence="4 5" key="1">
    <citation type="submission" date="2018-06" db="EMBL/GenBank/DDBJ databases">
        <authorList>
            <consortium name="Pathogen Informatics"/>
            <person name="Doyle S."/>
        </authorList>
    </citation>
    <scope>NUCLEOTIDE SEQUENCE [LARGE SCALE GENOMIC DNA]</scope>
    <source>
        <strain evidence="4 5">NCTC11179</strain>
    </source>
</reference>
<keyword evidence="3" id="KW-0732">Signal</keyword>
<evidence type="ECO:0000313" key="4">
    <source>
        <dbReference type="EMBL" id="STZ26995.1"/>
    </source>
</evidence>
<feature type="chain" id="PRO_5016730441" description="tRNA (Guanine-N1)-methyltransferase" evidence="3">
    <location>
        <begin position="22"/>
        <end position="192"/>
    </location>
</feature>
<accession>A0A378RJ49</accession>
<evidence type="ECO:0000256" key="3">
    <source>
        <dbReference type="SAM" id="SignalP"/>
    </source>
</evidence>
<keyword evidence="2" id="KW-0812">Transmembrane</keyword>